<accession>D7BIT4</accession>
<evidence type="ECO:0008006" key="4">
    <source>
        <dbReference type="Google" id="ProtNLM"/>
    </source>
</evidence>
<sequence length="400" mass="43307">MRALEGIRVLELGQFIAAPFAGQLLADHGAEVIKVEPPEGDPMRQWGIQLKEGQSLWWPVIARNKKSVVLDLRHPHGRALARRLALASDVLLENFRPGVLERLGLDPRSLLEEKPSLVVARISGFGQEGPYRDRAGFGSVAEAMGGLRHLVGFPDRPPPRAGLSLGDTLAGLFAAFGVLAALRVRERTGRGQVVDMALTDAVIAALESVLTEYSATGRVRERTGNTLPGLAPSNLYPTRDGRYLQIGANADGPFSRLCQAMGRPELAEDPRYATHRARGAHQAELDELIAAWTQEHALEELDRLLARHGVPAGPVNTAKEVAEDPHFRARGAVVEVETPLGRLLMQGVVPRLSETPGGIAWAGPSLGVHTREILEEVLGLGEEAWAELVAERVVAWAERA</sequence>
<keyword evidence="3" id="KW-1185">Reference proteome</keyword>
<organism evidence="2 3">
    <name type="scientific">Allomeiothermus silvanus (strain ATCC 700542 / DSM 9946 / NBRC 106475 / NCIMB 13440 / VI-R2)</name>
    <name type="common">Thermus silvanus</name>
    <dbReference type="NCBI Taxonomy" id="526227"/>
    <lineage>
        <taxon>Bacteria</taxon>
        <taxon>Thermotogati</taxon>
        <taxon>Deinococcota</taxon>
        <taxon>Deinococci</taxon>
        <taxon>Thermales</taxon>
        <taxon>Thermaceae</taxon>
        <taxon>Allomeiothermus</taxon>
    </lineage>
</organism>
<dbReference type="Pfam" id="PF02515">
    <property type="entry name" value="CoA_transf_3"/>
    <property type="match status" value="1"/>
</dbReference>
<dbReference type="KEGG" id="msv:Mesil_3276"/>
<dbReference type="InterPro" id="IPR003673">
    <property type="entry name" value="CoA-Trfase_fam_III"/>
</dbReference>
<proteinExistence type="predicted"/>
<geneLocation type="plasmid" evidence="2 3">
    <name>pMESIL01</name>
</geneLocation>
<dbReference type="Gene3D" id="3.30.1540.10">
    <property type="entry name" value="formyl-coa transferase, domain 3"/>
    <property type="match status" value="1"/>
</dbReference>
<dbReference type="PANTHER" id="PTHR48207">
    <property type="entry name" value="SUCCINATE--HYDROXYMETHYLGLUTARATE COA-TRANSFERASE"/>
    <property type="match status" value="1"/>
</dbReference>
<dbReference type="RefSeq" id="WP_013159612.1">
    <property type="nucleotide sequence ID" value="NC_014213.1"/>
</dbReference>
<keyword evidence="2" id="KW-0614">Plasmid</keyword>
<evidence type="ECO:0000256" key="1">
    <source>
        <dbReference type="ARBA" id="ARBA00022679"/>
    </source>
</evidence>
<name>D7BIT4_ALLS1</name>
<dbReference type="InterPro" id="IPR044855">
    <property type="entry name" value="CoA-Trfase_III_dom3_sf"/>
</dbReference>
<dbReference type="Proteomes" id="UP000001916">
    <property type="component" value="Plasmid pMESIL01"/>
</dbReference>
<dbReference type="PANTHER" id="PTHR48207:SF3">
    <property type="entry name" value="SUCCINATE--HYDROXYMETHYLGLUTARATE COA-TRANSFERASE"/>
    <property type="match status" value="1"/>
</dbReference>
<dbReference type="EMBL" id="CP002043">
    <property type="protein sequence ID" value="ADH65090.1"/>
    <property type="molecule type" value="Genomic_DNA"/>
</dbReference>
<protein>
    <recommendedName>
        <fullName evidence="4">Formyl-CoA transferase</fullName>
    </recommendedName>
</protein>
<gene>
    <name evidence="2" type="ORF">Mesil_3276</name>
</gene>
<dbReference type="GO" id="GO:0008410">
    <property type="term" value="F:CoA-transferase activity"/>
    <property type="evidence" value="ECO:0007669"/>
    <property type="project" value="TreeGrafter"/>
</dbReference>
<reference evidence="2 3" key="1">
    <citation type="journal article" date="2010" name="Stand. Genomic Sci.">
        <title>Complete genome sequence of Meiothermus silvanus type strain (VI-R2).</title>
        <authorList>
            <person name="Sikorski J."/>
            <person name="Tindall B.J."/>
            <person name="Lowry S."/>
            <person name="Lucas S."/>
            <person name="Nolan M."/>
            <person name="Copeland A."/>
            <person name="Glavina Del Rio T."/>
            <person name="Tice H."/>
            <person name="Cheng J.F."/>
            <person name="Han C."/>
            <person name="Pitluck S."/>
            <person name="Liolios K."/>
            <person name="Ivanova N."/>
            <person name="Mavromatis K."/>
            <person name="Mikhailova N."/>
            <person name="Pati A."/>
            <person name="Goodwin L."/>
            <person name="Chen A."/>
            <person name="Palaniappan K."/>
            <person name="Land M."/>
            <person name="Hauser L."/>
            <person name="Chang Y.J."/>
            <person name="Jeffries C.D."/>
            <person name="Rohde M."/>
            <person name="Goker M."/>
            <person name="Woyke T."/>
            <person name="Bristow J."/>
            <person name="Eisen J.A."/>
            <person name="Markowitz V."/>
            <person name="Hugenholtz P."/>
            <person name="Kyrpides N.C."/>
            <person name="Klenk H.P."/>
            <person name="Lapidus A."/>
        </authorList>
    </citation>
    <scope>NUCLEOTIDE SEQUENCE [LARGE SCALE GENOMIC DNA]</scope>
    <source>
        <strain evidence="3">ATCC 700542 / DSM 9946 / VI-R2</strain>
        <plasmid evidence="3">Plasmid pMESIL01</plasmid>
    </source>
</reference>
<dbReference type="OrthoDB" id="9797653at2"/>
<dbReference type="eggNOG" id="COG1804">
    <property type="taxonomic scope" value="Bacteria"/>
</dbReference>
<dbReference type="HOGENOM" id="CLU_033975_0_0_0"/>
<dbReference type="InterPro" id="IPR050483">
    <property type="entry name" value="CoA-transferase_III_domain"/>
</dbReference>
<evidence type="ECO:0000313" key="2">
    <source>
        <dbReference type="EMBL" id="ADH65090.1"/>
    </source>
</evidence>
<dbReference type="SUPFAM" id="SSF89796">
    <property type="entry name" value="CoA-transferase family III (CaiB/BaiF)"/>
    <property type="match status" value="1"/>
</dbReference>
<keyword evidence="1" id="KW-0808">Transferase</keyword>
<dbReference type="Gene3D" id="3.40.50.10540">
    <property type="entry name" value="Crotonobetainyl-coa:carnitine coa-transferase, domain 1"/>
    <property type="match status" value="1"/>
</dbReference>
<evidence type="ECO:0000313" key="3">
    <source>
        <dbReference type="Proteomes" id="UP000001916"/>
    </source>
</evidence>
<dbReference type="AlphaFoldDB" id="D7BIT4"/>
<dbReference type="InterPro" id="IPR023606">
    <property type="entry name" value="CoA-Trfase_III_dom_1_sf"/>
</dbReference>